<accession>A0AAV1II07</accession>
<dbReference type="Proteomes" id="UP001314263">
    <property type="component" value="Unassembled WGS sequence"/>
</dbReference>
<proteinExistence type="predicted"/>
<organism evidence="2 3">
    <name type="scientific">Coccomyxa viridis</name>
    <dbReference type="NCBI Taxonomy" id="1274662"/>
    <lineage>
        <taxon>Eukaryota</taxon>
        <taxon>Viridiplantae</taxon>
        <taxon>Chlorophyta</taxon>
        <taxon>core chlorophytes</taxon>
        <taxon>Trebouxiophyceae</taxon>
        <taxon>Trebouxiophyceae incertae sedis</taxon>
        <taxon>Coccomyxaceae</taxon>
        <taxon>Coccomyxa</taxon>
    </lineage>
</organism>
<feature type="region of interest" description="Disordered" evidence="1">
    <location>
        <begin position="140"/>
        <end position="189"/>
    </location>
</feature>
<keyword evidence="3" id="KW-1185">Reference proteome</keyword>
<reference evidence="2 3" key="1">
    <citation type="submission" date="2023-10" db="EMBL/GenBank/DDBJ databases">
        <authorList>
            <person name="Maclean D."/>
            <person name="Macfadyen A."/>
        </authorList>
    </citation>
    <scope>NUCLEOTIDE SEQUENCE [LARGE SCALE GENOMIC DNA]</scope>
</reference>
<evidence type="ECO:0000256" key="1">
    <source>
        <dbReference type="SAM" id="MobiDB-lite"/>
    </source>
</evidence>
<feature type="compositionally biased region" description="Basic and acidic residues" evidence="1">
    <location>
        <begin position="175"/>
        <end position="187"/>
    </location>
</feature>
<comment type="caution">
    <text evidence="2">The sequence shown here is derived from an EMBL/GenBank/DDBJ whole genome shotgun (WGS) entry which is preliminary data.</text>
</comment>
<feature type="region of interest" description="Disordered" evidence="1">
    <location>
        <begin position="1"/>
        <end position="79"/>
    </location>
</feature>
<protein>
    <submittedName>
        <fullName evidence="2">Uncharacterized protein</fullName>
    </submittedName>
</protein>
<evidence type="ECO:0000313" key="2">
    <source>
        <dbReference type="EMBL" id="CAK0785614.1"/>
    </source>
</evidence>
<name>A0AAV1II07_9CHLO</name>
<dbReference type="AlphaFoldDB" id="A0AAV1II07"/>
<feature type="compositionally biased region" description="Basic and acidic residues" evidence="1">
    <location>
        <begin position="7"/>
        <end position="24"/>
    </location>
</feature>
<gene>
    <name evidence="2" type="ORF">CVIRNUC_008825</name>
</gene>
<sequence>MKAANEAADRAAHAVEDMTTEAHRTLPPRPSTAAPVAEIRSSGQENNEPAQPLRQLASATTKETQATRKVQDADQAISNKQTVVATVQPAVDTLPPKVPVVSAASAAPESDMNSPRPQNIFDLAVETRKRMQREYERKMASIRDATAQKQADETKRQQQRKAAISRLQNATESQAARERMDAARQEHPATPVSRLLALVVALWAWLQRQVSKLIHRGGSSGSGAPSAA</sequence>
<evidence type="ECO:0000313" key="3">
    <source>
        <dbReference type="Proteomes" id="UP001314263"/>
    </source>
</evidence>
<dbReference type="EMBL" id="CAUYUE010000012">
    <property type="protein sequence ID" value="CAK0785614.1"/>
    <property type="molecule type" value="Genomic_DNA"/>
</dbReference>